<evidence type="ECO:0000256" key="6">
    <source>
        <dbReference type="SAM" id="Phobius"/>
    </source>
</evidence>
<evidence type="ECO:0000256" key="1">
    <source>
        <dbReference type="ARBA" id="ARBA00004167"/>
    </source>
</evidence>
<dbReference type="Pfam" id="PF16732">
    <property type="entry name" value="ComP_DUS"/>
    <property type="match status" value="1"/>
</dbReference>
<dbReference type="InterPro" id="IPR012902">
    <property type="entry name" value="N_methyl_site"/>
</dbReference>
<dbReference type="InterPro" id="IPR031982">
    <property type="entry name" value="PilE-like"/>
</dbReference>
<dbReference type="PRINTS" id="PR00813">
    <property type="entry name" value="BCTERIALGSPG"/>
</dbReference>
<dbReference type="AlphaFoldDB" id="A0A080LW81"/>
<proteinExistence type="predicted"/>
<dbReference type="GO" id="GO:0043683">
    <property type="term" value="P:type IV pilus assembly"/>
    <property type="evidence" value="ECO:0007669"/>
    <property type="project" value="InterPro"/>
</dbReference>
<comment type="caution">
    <text evidence="7">The sequence shown here is derived from an EMBL/GenBank/DDBJ whole genome shotgun (WGS) entry which is preliminary data.</text>
</comment>
<dbReference type="PANTHER" id="PTHR30093:SF44">
    <property type="entry name" value="TYPE II SECRETION SYSTEM CORE PROTEIN G"/>
    <property type="match status" value="1"/>
</dbReference>
<name>A0A080LW81_9PROT</name>
<dbReference type="SUPFAM" id="SSF54523">
    <property type="entry name" value="Pili subunits"/>
    <property type="match status" value="1"/>
</dbReference>
<dbReference type="Proteomes" id="UP000020077">
    <property type="component" value="Unassembled WGS sequence"/>
</dbReference>
<evidence type="ECO:0000256" key="4">
    <source>
        <dbReference type="ARBA" id="ARBA00022989"/>
    </source>
</evidence>
<dbReference type="InterPro" id="IPR045584">
    <property type="entry name" value="Pilin-like"/>
</dbReference>
<dbReference type="NCBIfam" id="TIGR02532">
    <property type="entry name" value="IV_pilin_GFxxxE"/>
    <property type="match status" value="1"/>
</dbReference>
<keyword evidence="2" id="KW-0488">Methylation</keyword>
<keyword evidence="5 6" id="KW-0472">Membrane</keyword>
<evidence type="ECO:0000256" key="2">
    <source>
        <dbReference type="ARBA" id="ARBA00022481"/>
    </source>
</evidence>
<dbReference type="Pfam" id="PF07963">
    <property type="entry name" value="N_methyl"/>
    <property type="match status" value="1"/>
</dbReference>
<dbReference type="GO" id="GO:0015627">
    <property type="term" value="C:type II protein secretion system complex"/>
    <property type="evidence" value="ECO:0007669"/>
    <property type="project" value="InterPro"/>
</dbReference>
<protein>
    <submittedName>
        <fullName evidence="7">Serogroup C1</fullName>
    </submittedName>
</protein>
<dbReference type="EMBL" id="JDVG02000322">
    <property type="protein sequence ID" value="KFB72906.1"/>
    <property type="molecule type" value="Genomic_DNA"/>
</dbReference>
<accession>A0A080LW81</accession>
<dbReference type="PANTHER" id="PTHR30093">
    <property type="entry name" value="GENERAL SECRETION PATHWAY PROTEIN G"/>
    <property type="match status" value="1"/>
</dbReference>
<keyword evidence="4 6" id="KW-1133">Transmembrane helix</keyword>
<organism evidence="7 8">
    <name type="scientific">Candidatus Accumulibacter phosphatis</name>
    <dbReference type="NCBI Taxonomy" id="327160"/>
    <lineage>
        <taxon>Bacteria</taxon>
        <taxon>Pseudomonadati</taxon>
        <taxon>Pseudomonadota</taxon>
        <taxon>Betaproteobacteria</taxon>
        <taxon>Candidatus Accumulibacter</taxon>
    </lineage>
</organism>
<comment type="subcellular location">
    <subcellularLocation>
        <location evidence="1">Membrane</location>
        <topology evidence="1">Single-pass membrane protein</topology>
    </subcellularLocation>
</comment>
<keyword evidence="3 6" id="KW-0812">Transmembrane</keyword>
<reference evidence="7 8" key="1">
    <citation type="submission" date="2014-02" db="EMBL/GenBank/DDBJ databases">
        <title>Expanding our view of genomic diversity in Candidatus Accumulibacter clades.</title>
        <authorList>
            <person name="Skennerton C.T."/>
            <person name="Barr J.J."/>
            <person name="Slater F.R."/>
            <person name="Bond P.L."/>
            <person name="Tyson G.W."/>
        </authorList>
    </citation>
    <scope>NUCLEOTIDE SEQUENCE [LARGE SCALE GENOMIC DNA]</scope>
    <source>
        <strain evidence="8">BA-91</strain>
    </source>
</reference>
<sequence>MKANSGFTLIEVMIVIVIISILAAIAVPNYIEYLTKGRITEAVSALSSMQVRMQQHFLDERTYVGACTASSVAPLPANTSNFTFACSGLGAAAYQVDATGQGSMAGFQYRINMLTASGKSTVALPSGWTLPAPSTCFVLNKAGGC</sequence>
<evidence type="ECO:0000256" key="5">
    <source>
        <dbReference type="ARBA" id="ARBA00023136"/>
    </source>
</evidence>
<dbReference type="GO" id="GO:0015628">
    <property type="term" value="P:protein secretion by the type II secretion system"/>
    <property type="evidence" value="ECO:0007669"/>
    <property type="project" value="InterPro"/>
</dbReference>
<gene>
    <name evidence="7" type="primary">fimA_1</name>
    <name evidence="7" type="ORF">AW09_001877</name>
</gene>
<dbReference type="InterPro" id="IPR000983">
    <property type="entry name" value="Bac_GSPG_pilin"/>
</dbReference>
<evidence type="ECO:0000313" key="7">
    <source>
        <dbReference type="EMBL" id="KFB72906.1"/>
    </source>
</evidence>
<evidence type="ECO:0000256" key="3">
    <source>
        <dbReference type="ARBA" id="ARBA00022692"/>
    </source>
</evidence>
<dbReference type="GO" id="GO:0016020">
    <property type="term" value="C:membrane"/>
    <property type="evidence" value="ECO:0007669"/>
    <property type="project" value="UniProtKB-SubCell"/>
</dbReference>
<evidence type="ECO:0000313" key="8">
    <source>
        <dbReference type="Proteomes" id="UP000020077"/>
    </source>
</evidence>
<dbReference type="Gene3D" id="3.30.700.10">
    <property type="entry name" value="Glycoprotein, Type 4 Pilin"/>
    <property type="match status" value="1"/>
</dbReference>
<dbReference type="PROSITE" id="PS00409">
    <property type="entry name" value="PROKAR_NTER_METHYL"/>
    <property type="match status" value="1"/>
</dbReference>
<feature type="transmembrane region" description="Helical" evidence="6">
    <location>
        <begin position="12"/>
        <end position="31"/>
    </location>
</feature>